<gene>
    <name evidence="1" type="ORF">CYMTET_40881</name>
</gene>
<accession>A0AAE0C896</accession>
<comment type="caution">
    <text evidence="1">The sequence shown here is derived from an EMBL/GenBank/DDBJ whole genome shotgun (WGS) entry which is preliminary data.</text>
</comment>
<protein>
    <submittedName>
        <fullName evidence="1">Uncharacterized protein</fullName>
    </submittedName>
</protein>
<name>A0AAE0C896_9CHLO</name>
<reference evidence="1 2" key="1">
    <citation type="journal article" date="2015" name="Genome Biol. Evol.">
        <title>Comparative Genomics of a Bacterivorous Green Alga Reveals Evolutionary Causalities and Consequences of Phago-Mixotrophic Mode of Nutrition.</title>
        <authorList>
            <person name="Burns J.A."/>
            <person name="Paasch A."/>
            <person name="Narechania A."/>
            <person name="Kim E."/>
        </authorList>
    </citation>
    <scope>NUCLEOTIDE SEQUENCE [LARGE SCALE GENOMIC DNA]</scope>
    <source>
        <strain evidence="1 2">PLY_AMNH</strain>
    </source>
</reference>
<dbReference type="Proteomes" id="UP001190700">
    <property type="component" value="Unassembled WGS sequence"/>
</dbReference>
<evidence type="ECO:0000313" key="2">
    <source>
        <dbReference type="Proteomes" id="UP001190700"/>
    </source>
</evidence>
<evidence type="ECO:0000313" key="1">
    <source>
        <dbReference type="EMBL" id="KAK3249689.1"/>
    </source>
</evidence>
<organism evidence="1 2">
    <name type="scientific">Cymbomonas tetramitiformis</name>
    <dbReference type="NCBI Taxonomy" id="36881"/>
    <lineage>
        <taxon>Eukaryota</taxon>
        <taxon>Viridiplantae</taxon>
        <taxon>Chlorophyta</taxon>
        <taxon>Pyramimonadophyceae</taxon>
        <taxon>Pyramimonadales</taxon>
        <taxon>Pyramimonadaceae</taxon>
        <taxon>Cymbomonas</taxon>
    </lineage>
</organism>
<dbReference type="EMBL" id="LGRX02027214">
    <property type="protein sequence ID" value="KAK3249689.1"/>
    <property type="molecule type" value="Genomic_DNA"/>
</dbReference>
<proteinExistence type="predicted"/>
<dbReference type="AlphaFoldDB" id="A0AAE0C896"/>
<keyword evidence="2" id="KW-1185">Reference proteome</keyword>
<sequence>MAETGVQALDLTGEKTMAETEVHALDLTGEKITAETEVHALDLTGETTMAETEVHALDLTGKKVMDWHTNHVFHWAWEGASGAEEMKTILWGGVGQLRKLLEHRVVRLGLDEDINGTESCCELRLL</sequence>